<dbReference type="PANTHER" id="PTHR32322">
    <property type="entry name" value="INNER MEMBRANE TRANSPORTER"/>
    <property type="match status" value="1"/>
</dbReference>
<dbReference type="EMBL" id="JAHBFI010000009">
    <property type="protein sequence ID" value="MBZ5962412.1"/>
    <property type="molecule type" value="Genomic_DNA"/>
</dbReference>
<evidence type="ECO:0000256" key="4">
    <source>
        <dbReference type="ARBA" id="ARBA00022692"/>
    </source>
</evidence>
<protein>
    <submittedName>
        <fullName evidence="9">DMT family transporter</fullName>
    </submittedName>
</protein>
<evidence type="ECO:0000256" key="7">
    <source>
        <dbReference type="SAM" id="Phobius"/>
    </source>
</evidence>
<keyword evidence="5 7" id="KW-1133">Transmembrane helix</keyword>
<feature type="transmembrane region" description="Helical" evidence="7">
    <location>
        <begin position="281"/>
        <end position="300"/>
    </location>
</feature>
<feature type="transmembrane region" description="Helical" evidence="7">
    <location>
        <begin position="100"/>
        <end position="121"/>
    </location>
</feature>
<name>A0A9Q3SXY8_9LACO</name>
<dbReference type="Proteomes" id="UP000752647">
    <property type="component" value="Unassembled WGS sequence"/>
</dbReference>
<dbReference type="SUPFAM" id="SSF103481">
    <property type="entry name" value="Multidrug resistance efflux transporter EmrE"/>
    <property type="match status" value="1"/>
</dbReference>
<keyword evidence="4 7" id="KW-0812">Transmembrane</keyword>
<comment type="caution">
    <text evidence="9">The sequence shown here is derived from an EMBL/GenBank/DDBJ whole genome shotgun (WGS) entry which is preliminary data.</text>
</comment>
<feature type="transmembrane region" description="Helical" evidence="7">
    <location>
        <begin position="36"/>
        <end position="56"/>
    </location>
</feature>
<feature type="transmembrane region" description="Helical" evidence="7">
    <location>
        <begin position="259"/>
        <end position="275"/>
    </location>
</feature>
<evidence type="ECO:0000259" key="8">
    <source>
        <dbReference type="Pfam" id="PF00892"/>
    </source>
</evidence>
<evidence type="ECO:0000313" key="10">
    <source>
        <dbReference type="Proteomes" id="UP000752647"/>
    </source>
</evidence>
<keyword evidence="6 7" id="KW-0472">Membrane</keyword>
<dbReference type="GO" id="GO:0005886">
    <property type="term" value="C:plasma membrane"/>
    <property type="evidence" value="ECO:0007669"/>
    <property type="project" value="UniProtKB-SubCell"/>
</dbReference>
<dbReference type="AlphaFoldDB" id="A0A9Q3SXY8"/>
<feature type="domain" description="EamA" evidence="8">
    <location>
        <begin position="161"/>
        <end position="298"/>
    </location>
</feature>
<dbReference type="InterPro" id="IPR050638">
    <property type="entry name" value="AA-Vitamin_Transporters"/>
</dbReference>
<dbReference type="PANTHER" id="PTHR32322:SF18">
    <property type="entry name" value="S-ADENOSYLMETHIONINE_S-ADENOSYLHOMOCYSTEINE TRANSPORTER"/>
    <property type="match status" value="1"/>
</dbReference>
<feature type="transmembrane region" description="Helical" evidence="7">
    <location>
        <begin position="158"/>
        <end position="178"/>
    </location>
</feature>
<feature type="domain" description="EamA" evidence="8">
    <location>
        <begin position="5"/>
        <end position="144"/>
    </location>
</feature>
<dbReference type="RefSeq" id="WP_174248792.1">
    <property type="nucleotide sequence ID" value="NZ_CBCPIF010000003.1"/>
</dbReference>
<evidence type="ECO:0000256" key="1">
    <source>
        <dbReference type="ARBA" id="ARBA00004651"/>
    </source>
</evidence>
<comment type="similarity">
    <text evidence="2">Belongs to the EamA transporter family.</text>
</comment>
<evidence type="ECO:0000313" key="9">
    <source>
        <dbReference type="EMBL" id="MBZ5962412.1"/>
    </source>
</evidence>
<evidence type="ECO:0000256" key="6">
    <source>
        <dbReference type="ARBA" id="ARBA00023136"/>
    </source>
</evidence>
<organism evidence="9 10">
    <name type="scientific">Leuconostoc gasicomitatum</name>
    <dbReference type="NCBI Taxonomy" id="115778"/>
    <lineage>
        <taxon>Bacteria</taxon>
        <taxon>Bacillati</taxon>
        <taxon>Bacillota</taxon>
        <taxon>Bacilli</taxon>
        <taxon>Lactobacillales</taxon>
        <taxon>Lactobacillaceae</taxon>
        <taxon>Leuconostoc</taxon>
        <taxon>Leuconostoc gelidum group</taxon>
    </lineage>
</organism>
<feature type="transmembrane region" description="Helical" evidence="7">
    <location>
        <begin position="128"/>
        <end position="146"/>
    </location>
</feature>
<evidence type="ECO:0000256" key="5">
    <source>
        <dbReference type="ARBA" id="ARBA00022989"/>
    </source>
</evidence>
<dbReference type="InterPro" id="IPR000620">
    <property type="entry name" value="EamA_dom"/>
</dbReference>
<feature type="transmembrane region" description="Helical" evidence="7">
    <location>
        <begin position="190"/>
        <end position="210"/>
    </location>
</feature>
<proteinExistence type="inferred from homology"/>
<sequence>MNRTMKGILACTIAGIAFGAQWPVAGSALKVIDPYYFTLIRYFIVAVVLSIILLATEGVDGFKIKKKQVLHIAIMGTLAFCVYNFLVFAGQQMAGTSGTILASLLMALIPMVSVLVVWLIYKKRPSGLTLLFVVTSLFGVILVITKGSLKVIVQDTRLIFPISLMVISVLAWVLYTIGGSRFKEWSSIKYTTLSCLFGNVVSIVVILIMTKVDFVKVPTVSTLIDIKWQIVYMSLIAGVVGVLMWNVGNKILTPQNGSLFMNLVPVVTFVIEVMQGYNLSVIELLGAIITIVSIILNNVLQRRKQGIISDTIGNELLDRS</sequence>
<accession>A0A9Q3SXY8</accession>
<feature type="transmembrane region" description="Helical" evidence="7">
    <location>
        <begin position="68"/>
        <end position="88"/>
    </location>
</feature>
<reference evidence="9" key="1">
    <citation type="submission" date="2021-05" db="EMBL/GenBank/DDBJ databases">
        <title>Pangenome of Leuconostoc gelidum warrants species status for Leuconostoc gelidum subsp. gasicomitatum.</title>
        <authorList>
            <person name="Johansson P."/>
            <person name="Sade E."/>
            <person name="Hultman J."/>
            <person name="Auvinen P."/>
            <person name="Bjorkroth J."/>
        </authorList>
    </citation>
    <scope>NUCLEOTIDE SEQUENCE</scope>
    <source>
        <strain evidence="9">A.21.4</strain>
    </source>
</reference>
<dbReference type="InterPro" id="IPR037185">
    <property type="entry name" value="EmrE-like"/>
</dbReference>
<evidence type="ECO:0000256" key="3">
    <source>
        <dbReference type="ARBA" id="ARBA00022475"/>
    </source>
</evidence>
<feature type="transmembrane region" description="Helical" evidence="7">
    <location>
        <begin position="230"/>
        <end position="247"/>
    </location>
</feature>
<comment type="subcellular location">
    <subcellularLocation>
        <location evidence="1">Cell membrane</location>
        <topology evidence="1">Multi-pass membrane protein</topology>
    </subcellularLocation>
</comment>
<dbReference type="Pfam" id="PF00892">
    <property type="entry name" value="EamA"/>
    <property type="match status" value="2"/>
</dbReference>
<keyword evidence="3" id="KW-1003">Cell membrane</keyword>
<gene>
    <name evidence="9" type="ORF">KIJ12_04470</name>
</gene>
<evidence type="ECO:0000256" key="2">
    <source>
        <dbReference type="ARBA" id="ARBA00007362"/>
    </source>
</evidence>